<keyword evidence="8" id="KW-0902">Two-component regulatory system</keyword>
<evidence type="ECO:0000256" key="8">
    <source>
        <dbReference type="ARBA" id="ARBA00023012"/>
    </source>
</evidence>
<name>A0A7G8PC84_9MYCO</name>
<feature type="transmembrane region" description="Helical" evidence="9">
    <location>
        <begin position="31"/>
        <end position="52"/>
    </location>
</feature>
<dbReference type="InterPro" id="IPR050482">
    <property type="entry name" value="Sensor_HK_TwoCompSys"/>
</dbReference>
<evidence type="ECO:0000313" key="12">
    <source>
        <dbReference type="EMBL" id="QNJ91950.1"/>
    </source>
</evidence>
<evidence type="ECO:0000259" key="11">
    <source>
        <dbReference type="Pfam" id="PF07730"/>
    </source>
</evidence>
<dbReference type="RefSeq" id="WP_187096517.1">
    <property type="nucleotide sequence ID" value="NZ_CP059894.1"/>
</dbReference>
<proteinExistence type="predicted"/>
<dbReference type="InterPro" id="IPR003594">
    <property type="entry name" value="HATPase_dom"/>
</dbReference>
<keyword evidence="4" id="KW-0808">Transferase</keyword>
<dbReference type="GO" id="GO:0046983">
    <property type="term" value="F:protein dimerization activity"/>
    <property type="evidence" value="ECO:0007669"/>
    <property type="project" value="InterPro"/>
</dbReference>
<dbReference type="EC" id="2.7.13.3" evidence="2"/>
<evidence type="ECO:0000256" key="5">
    <source>
        <dbReference type="ARBA" id="ARBA00022741"/>
    </source>
</evidence>
<evidence type="ECO:0000256" key="1">
    <source>
        <dbReference type="ARBA" id="ARBA00000085"/>
    </source>
</evidence>
<feature type="transmembrane region" description="Helical" evidence="9">
    <location>
        <begin position="183"/>
        <end position="205"/>
    </location>
</feature>
<dbReference type="Pfam" id="PF07730">
    <property type="entry name" value="HisKA_3"/>
    <property type="match status" value="1"/>
</dbReference>
<dbReference type="PANTHER" id="PTHR24421">
    <property type="entry name" value="NITRATE/NITRITE SENSOR PROTEIN NARX-RELATED"/>
    <property type="match status" value="1"/>
</dbReference>
<comment type="catalytic activity">
    <reaction evidence="1">
        <text>ATP + protein L-histidine = ADP + protein N-phospho-L-histidine.</text>
        <dbReference type="EC" id="2.7.13.3"/>
    </reaction>
</comment>
<dbReference type="Pfam" id="PF02518">
    <property type="entry name" value="HATPase_c"/>
    <property type="match status" value="1"/>
</dbReference>
<keyword evidence="5" id="KW-0547">Nucleotide-binding</keyword>
<dbReference type="GO" id="GO:0016020">
    <property type="term" value="C:membrane"/>
    <property type="evidence" value="ECO:0007669"/>
    <property type="project" value="InterPro"/>
</dbReference>
<dbReference type="Gene3D" id="3.30.565.10">
    <property type="entry name" value="Histidine kinase-like ATPase, C-terminal domain"/>
    <property type="match status" value="1"/>
</dbReference>
<dbReference type="InterPro" id="IPR011712">
    <property type="entry name" value="Sig_transdc_His_kin_sub3_dim/P"/>
</dbReference>
<keyword evidence="6" id="KW-0418">Kinase</keyword>
<accession>A0A7G8PC84</accession>
<dbReference type="AlphaFoldDB" id="A0A7G8PC84"/>
<evidence type="ECO:0000256" key="2">
    <source>
        <dbReference type="ARBA" id="ARBA00012438"/>
    </source>
</evidence>
<evidence type="ECO:0000256" key="4">
    <source>
        <dbReference type="ARBA" id="ARBA00022679"/>
    </source>
</evidence>
<feature type="transmembrane region" description="Helical" evidence="9">
    <location>
        <begin position="58"/>
        <end position="81"/>
    </location>
</feature>
<evidence type="ECO:0000256" key="6">
    <source>
        <dbReference type="ARBA" id="ARBA00022777"/>
    </source>
</evidence>
<feature type="domain" description="Signal transduction histidine kinase subgroup 3 dimerisation and phosphoacceptor" evidence="11">
    <location>
        <begin position="243"/>
        <end position="308"/>
    </location>
</feature>
<evidence type="ECO:0000313" key="13">
    <source>
        <dbReference type="Proteomes" id="UP000515498"/>
    </source>
</evidence>
<keyword evidence="9" id="KW-0472">Membrane</keyword>
<feature type="transmembrane region" description="Helical" evidence="9">
    <location>
        <begin position="144"/>
        <end position="163"/>
    </location>
</feature>
<dbReference type="CDD" id="cd16917">
    <property type="entry name" value="HATPase_UhpB-NarQ-NarX-like"/>
    <property type="match status" value="1"/>
</dbReference>
<evidence type="ECO:0000256" key="9">
    <source>
        <dbReference type="SAM" id="Phobius"/>
    </source>
</evidence>
<dbReference type="GO" id="GO:0000155">
    <property type="term" value="F:phosphorelay sensor kinase activity"/>
    <property type="evidence" value="ECO:0007669"/>
    <property type="project" value="InterPro"/>
</dbReference>
<evidence type="ECO:0000256" key="7">
    <source>
        <dbReference type="ARBA" id="ARBA00022840"/>
    </source>
</evidence>
<gene>
    <name evidence="12" type="ORF">HZU40_27880</name>
</gene>
<protein>
    <recommendedName>
        <fullName evidence="2">histidine kinase</fullName>
        <ecNumber evidence="2">2.7.13.3</ecNumber>
    </recommendedName>
</protein>
<dbReference type="PANTHER" id="PTHR24421:SF10">
    <property type="entry name" value="NITRATE_NITRITE SENSOR PROTEIN NARQ"/>
    <property type="match status" value="1"/>
</dbReference>
<dbReference type="SUPFAM" id="SSF55874">
    <property type="entry name" value="ATPase domain of HSP90 chaperone/DNA topoisomerase II/histidine kinase"/>
    <property type="match status" value="1"/>
</dbReference>
<dbReference type="Proteomes" id="UP000515498">
    <property type="component" value="Chromosome"/>
</dbReference>
<keyword evidence="9" id="KW-0812">Transmembrane</keyword>
<dbReference type="GO" id="GO:0005524">
    <property type="term" value="F:ATP binding"/>
    <property type="evidence" value="ECO:0007669"/>
    <property type="project" value="UniProtKB-KW"/>
</dbReference>
<dbReference type="Gene3D" id="1.20.5.1930">
    <property type="match status" value="1"/>
</dbReference>
<organism evidence="12 13">
    <name type="scientific">Mycolicibacterium fluoranthenivorans</name>
    <dbReference type="NCBI Taxonomy" id="258505"/>
    <lineage>
        <taxon>Bacteria</taxon>
        <taxon>Bacillati</taxon>
        <taxon>Actinomycetota</taxon>
        <taxon>Actinomycetes</taxon>
        <taxon>Mycobacteriales</taxon>
        <taxon>Mycobacteriaceae</taxon>
        <taxon>Mycolicibacterium</taxon>
    </lineage>
</organism>
<dbReference type="KEGG" id="mflu:HZU40_27880"/>
<keyword evidence="7" id="KW-0067">ATP-binding</keyword>
<evidence type="ECO:0000256" key="3">
    <source>
        <dbReference type="ARBA" id="ARBA00022553"/>
    </source>
</evidence>
<dbReference type="EMBL" id="CP059894">
    <property type="protein sequence ID" value="QNJ91950.1"/>
    <property type="molecule type" value="Genomic_DNA"/>
</dbReference>
<keyword evidence="3" id="KW-0597">Phosphoprotein</keyword>
<reference evidence="12 13" key="1">
    <citation type="submission" date="2020-07" db="EMBL/GenBank/DDBJ databases">
        <title>Draft genome sequence of four isobutane-metabolizing strains capable of cometabolically degrading diverse ether contaminants.</title>
        <authorList>
            <person name="Chen W."/>
            <person name="Faulkner N."/>
            <person name="Smith C."/>
            <person name="Hyman M."/>
        </authorList>
    </citation>
    <scope>NUCLEOTIDE SEQUENCE [LARGE SCALE GENOMIC DNA]</scope>
    <source>
        <strain evidence="12 13">2A</strain>
    </source>
</reference>
<sequence length="441" mass="46471">MVAIWSGTANDTVDTVDTVDDTTAVHRWRDLGVIPTASMITGAALATVWLWIPLSILVIGISSIPSVIGFALSAVVFVYLMRGVEWVERVRSEAVFGLHIPVPPRAMSPHTGFQRWAHQLWLDISGSRFWKAVGQHYLRMTYDLLVCGLALALLAFAFLAPAFASAIRRSDADSGLSFLSPPLAWLLAVVALLAAIALLVFAPAVDAKIDRWLLAASPTAALQSQVSALADARQGAVSSAQTERHRIERDLHDSVQPRLVSLAMTIGLAQTKLDTDPASAKALIGEAHADAMSALAELRNVVRGIAPTILSDRGLDAALSAVVQRTQISGVPTTLDVHLPVRLPDEVESVAYFVVAEALTNVAKHAGAGQAVVTVRLDEAARVLHVSVFDDGCGGAEIGADNDATGLRGLTERVRAAGGTFTVSSPATGPTIVTAVLPCGS</sequence>
<feature type="domain" description="Histidine kinase/HSP90-like ATPase" evidence="10">
    <location>
        <begin position="352"/>
        <end position="438"/>
    </location>
</feature>
<keyword evidence="9" id="KW-1133">Transmembrane helix</keyword>
<evidence type="ECO:0000259" key="10">
    <source>
        <dbReference type="Pfam" id="PF02518"/>
    </source>
</evidence>
<dbReference type="InterPro" id="IPR036890">
    <property type="entry name" value="HATPase_C_sf"/>
</dbReference>